<name>A0ABZ3EDU4_9STAP</name>
<keyword evidence="5 6" id="KW-0472">Membrane</keyword>
<gene>
    <name evidence="8" type="ORF">QQM35_01275</name>
</gene>
<dbReference type="PANTHER" id="PTHR30294">
    <property type="entry name" value="MEMBRANE COMPONENT OF ABC TRANSPORTER YHHJ-RELATED"/>
    <property type="match status" value="1"/>
</dbReference>
<feature type="domain" description="ABC-2 type transporter transmembrane" evidence="7">
    <location>
        <begin position="19"/>
        <end position="387"/>
    </location>
</feature>
<reference evidence="8 9" key="1">
    <citation type="journal article" date="2024" name="Pathogens">
        <title>Staphylococcus hsinchuensis sp. nov., Isolated from Soymilk.</title>
        <authorList>
            <person name="Wang Y.T."/>
            <person name="Lin Y.C."/>
            <person name="Hsieh Y.H."/>
            <person name="Lin Y.T."/>
            <person name="Hamada M."/>
            <person name="Chen C.C."/>
            <person name="Liou J.S."/>
            <person name="Lee A.Y."/>
            <person name="Zhang W.L."/>
            <person name="Chen Y.T."/>
            <person name="Huang C.H."/>
        </authorList>
    </citation>
    <scope>NUCLEOTIDE SEQUENCE [LARGE SCALE GENOMIC DNA]</scope>
    <source>
        <strain evidence="8 9">H164</strain>
    </source>
</reference>
<feature type="transmembrane region" description="Helical" evidence="6">
    <location>
        <begin position="278"/>
        <end position="301"/>
    </location>
</feature>
<comment type="subcellular location">
    <subcellularLocation>
        <location evidence="1">Cell membrane</location>
        <topology evidence="1">Multi-pass membrane protein</topology>
    </subcellularLocation>
</comment>
<evidence type="ECO:0000313" key="8">
    <source>
        <dbReference type="EMBL" id="XAF70778.1"/>
    </source>
</evidence>
<sequence>MSKFLATFGLTYKNKIKTKAFMIFTVIVILLMILGANINKIVDLFDGGNDKIGVVTNNEQIYKTLKSQGSKLYDDASFKKVSDKKAHRLVKNEKLDRAYIIKIKDKNQLSAKILSRDTVSNEDKQKLKSVLTTMQTQIVAHDLKLSPQDLKQLQSHSAVDSEVITKHGKQSQLNASEKGFNMIIIYIGVMLMFFIILNYGNQVAMEIATEKTSRVIEMIITSVSPIKHLFAKVLGVVSVALTQILIFIVAGLICFFVFDIKKMLKGFKLEPNGLTLQIAIVGIISLILGILTYVFLAAILGSITARIEDISQTLMPMTLLSMIAFYIALYSLMQSETIFTKVASFIPFVSPFVMFVRASSPDVAIWEFILSFLLSIITIIILVWLAVRSYKDSILNFDQSFFKSMRRIFKKS</sequence>
<accession>A0ABZ3EDU4</accession>
<evidence type="ECO:0000256" key="2">
    <source>
        <dbReference type="ARBA" id="ARBA00022475"/>
    </source>
</evidence>
<dbReference type="Proteomes" id="UP001436297">
    <property type="component" value="Chromosome"/>
</dbReference>
<evidence type="ECO:0000259" key="7">
    <source>
        <dbReference type="Pfam" id="PF12698"/>
    </source>
</evidence>
<dbReference type="PANTHER" id="PTHR30294:SF29">
    <property type="entry name" value="MULTIDRUG ABC TRANSPORTER PERMEASE YBHS-RELATED"/>
    <property type="match status" value="1"/>
</dbReference>
<dbReference type="InterPro" id="IPR013525">
    <property type="entry name" value="ABC2_TM"/>
</dbReference>
<keyword evidence="9" id="KW-1185">Reference proteome</keyword>
<keyword evidence="3 6" id="KW-0812">Transmembrane</keyword>
<feature type="transmembrane region" description="Helical" evidence="6">
    <location>
        <begin position="20"/>
        <end position="38"/>
    </location>
</feature>
<proteinExistence type="predicted"/>
<evidence type="ECO:0000256" key="5">
    <source>
        <dbReference type="ARBA" id="ARBA00023136"/>
    </source>
</evidence>
<keyword evidence="4 6" id="KW-1133">Transmembrane helix</keyword>
<evidence type="ECO:0000256" key="3">
    <source>
        <dbReference type="ARBA" id="ARBA00022692"/>
    </source>
</evidence>
<feature type="transmembrane region" description="Helical" evidence="6">
    <location>
        <begin position="313"/>
        <end position="332"/>
    </location>
</feature>
<evidence type="ECO:0000256" key="1">
    <source>
        <dbReference type="ARBA" id="ARBA00004651"/>
    </source>
</evidence>
<dbReference type="RefSeq" id="WP_251517764.1">
    <property type="nucleotide sequence ID" value="NZ_CP128355.1"/>
</dbReference>
<feature type="transmembrane region" description="Helical" evidence="6">
    <location>
        <begin position="368"/>
        <end position="387"/>
    </location>
</feature>
<dbReference type="InterPro" id="IPR051449">
    <property type="entry name" value="ABC-2_transporter_component"/>
</dbReference>
<dbReference type="Pfam" id="PF12698">
    <property type="entry name" value="ABC2_membrane_3"/>
    <property type="match status" value="1"/>
</dbReference>
<evidence type="ECO:0000313" key="9">
    <source>
        <dbReference type="Proteomes" id="UP001436297"/>
    </source>
</evidence>
<dbReference type="EMBL" id="CP128355">
    <property type="protein sequence ID" value="XAF70778.1"/>
    <property type="molecule type" value="Genomic_DNA"/>
</dbReference>
<feature type="transmembrane region" description="Helical" evidence="6">
    <location>
        <begin position="179"/>
        <end position="199"/>
    </location>
</feature>
<keyword evidence="2" id="KW-1003">Cell membrane</keyword>
<protein>
    <submittedName>
        <fullName evidence="8">ABC transporter permease</fullName>
    </submittedName>
</protein>
<organism evidence="8 9">
    <name type="scientific">Staphylococcus hsinchuensis</name>
    <dbReference type="NCBI Taxonomy" id="3051183"/>
    <lineage>
        <taxon>Bacteria</taxon>
        <taxon>Bacillati</taxon>
        <taxon>Bacillota</taxon>
        <taxon>Bacilli</taxon>
        <taxon>Bacillales</taxon>
        <taxon>Staphylococcaceae</taxon>
        <taxon>Staphylococcus</taxon>
    </lineage>
</organism>
<evidence type="ECO:0000256" key="6">
    <source>
        <dbReference type="SAM" id="Phobius"/>
    </source>
</evidence>
<feature type="transmembrane region" description="Helical" evidence="6">
    <location>
        <begin position="338"/>
        <end position="356"/>
    </location>
</feature>
<feature type="transmembrane region" description="Helical" evidence="6">
    <location>
        <begin position="233"/>
        <end position="258"/>
    </location>
</feature>
<evidence type="ECO:0000256" key="4">
    <source>
        <dbReference type="ARBA" id="ARBA00022989"/>
    </source>
</evidence>